<evidence type="ECO:0000313" key="1">
    <source>
        <dbReference type="EMBL" id="KAI8546872.1"/>
    </source>
</evidence>
<sequence>MSSSSNNNSGGYGRQTLDLRYVASYCFCGRKAALRLVESEKPTKGLLYYTCEQKPSCGFWEWCNPVSATWQPSGVAVTAARGPVSAEREGPINEPSLVMAGRNEDDKWLKMVVVGCLIVCGLCVFVTLVSLVMK</sequence>
<comment type="caution">
    <text evidence="1">The sequence shown here is derived from an EMBL/GenBank/DDBJ whole genome shotgun (WGS) entry which is preliminary data.</text>
</comment>
<evidence type="ECO:0000313" key="2">
    <source>
        <dbReference type="Proteomes" id="UP001062846"/>
    </source>
</evidence>
<proteinExistence type="predicted"/>
<keyword evidence="2" id="KW-1185">Reference proteome</keyword>
<name>A0ACC0N2B1_RHOML</name>
<gene>
    <name evidence="1" type="ORF">RHMOL_Rhmol07G0153200</name>
</gene>
<organism evidence="1 2">
    <name type="scientific">Rhododendron molle</name>
    <name type="common">Chinese azalea</name>
    <name type="synonym">Azalea mollis</name>
    <dbReference type="NCBI Taxonomy" id="49168"/>
    <lineage>
        <taxon>Eukaryota</taxon>
        <taxon>Viridiplantae</taxon>
        <taxon>Streptophyta</taxon>
        <taxon>Embryophyta</taxon>
        <taxon>Tracheophyta</taxon>
        <taxon>Spermatophyta</taxon>
        <taxon>Magnoliopsida</taxon>
        <taxon>eudicotyledons</taxon>
        <taxon>Gunneridae</taxon>
        <taxon>Pentapetalae</taxon>
        <taxon>asterids</taxon>
        <taxon>Ericales</taxon>
        <taxon>Ericaceae</taxon>
        <taxon>Ericoideae</taxon>
        <taxon>Rhodoreae</taxon>
        <taxon>Rhododendron</taxon>
    </lineage>
</organism>
<protein>
    <submittedName>
        <fullName evidence="1">Uncharacterized protein</fullName>
    </submittedName>
</protein>
<dbReference type="EMBL" id="CM046394">
    <property type="protein sequence ID" value="KAI8546872.1"/>
    <property type="molecule type" value="Genomic_DNA"/>
</dbReference>
<dbReference type="Proteomes" id="UP001062846">
    <property type="component" value="Chromosome 7"/>
</dbReference>
<accession>A0ACC0N2B1</accession>
<reference evidence="1" key="1">
    <citation type="submission" date="2022-02" db="EMBL/GenBank/DDBJ databases">
        <title>Plant Genome Project.</title>
        <authorList>
            <person name="Zhang R.-G."/>
        </authorList>
    </citation>
    <scope>NUCLEOTIDE SEQUENCE</scope>
    <source>
        <strain evidence="1">AT1</strain>
    </source>
</reference>